<dbReference type="Proteomes" id="UP000654482">
    <property type="component" value="Unassembled WGS sequence"/>
</dbReference>
<dbReference type="RefSeq" id="WP_194031494.1">
    <property type="nucleotide sequence ID" value="NZ_JADEWZ010000046.1"/>
</dbReference>
<protein>
    <submittedName>
        <fullName evidence="1">Uncharacterized protein</fullName>
    </submittedName>
</protein>
<reference evidence="1" key="1">
    <citation type="submission" date="2020-10" db="EMBL/GenBank/DDBJ databases">
        <authorList>
            <person name="Castelo-Branco R."/>
            <person name="Eusebio N."/>
            <person name="Adriana R."/>
            <person name="Vieira A."/>
            <person name="Brugerolle De Fraissinette N."/>
            <person name="Rezende De Castro R."/>
            <person name="Schneider M.P."/>
            <person name="Vasconcelos V."/>
            <person name="Leao P.N."/>
        </authorList>
    </citation>
    <scope>NUCLEOTIDE SEQUENCE</scope>
    <source>
        <strain evidence="1">LEGE 07157</strain>
    </source>
</reference>
<proteinExistence type="predicted"/>
<dbReference type="AlphaFoldDB" id="A0A8J7E4F1"/>
<name>A0A8J7E4F1_9CYAN</name>
<evidence type="ECO:0000313" key="1">
    <source>
        <dbReference type="EMBL" id="MBE9118409.1"/>
    </source>
</evidence>
<sequence>MTSDFSSFFTTPNATPPFELYLHVPRIPNQLNNRQSKQFNRPLRKKMSPLASHITFLLYQTWSVQGHGTLSIESSSKNNKLEVILGGGSGGMTYLHKLKEELPEIKDAYEQMHLWMLYAKCQELGWF</sequence>
<comment type="caution">
    <text evidence="1">The sequence shown here is derived from an EMBL/GenBank/DDBJ whole genome shotgun (WGS) entry which is preliminary data.</text>
</comment>
<organism evidence="1 2">
    <name type="scientific">Lusitaniella coriacea LEGE 07157</name>
    <dbReference type="NCBI Taxonomy" id="945747"/>
    <lineage>
        <taxon>Bacteria</taxon>
        <taxon>Bacillati</taxon>
        <taxon>Cyanobacteriota</taxon>
        <taxon>Cyanophyceae</taxon>
        <taxon>Spirulinales</taxon>
        <taxon>Lusitaniellaceae</taxon>
        <taxon>Lusitaniella</taxon>
    </lineage>
</organism>
<evidence type="ECO:0000313" key="2">
    <source>
        <dbReference type="Proteomes" id="UP000654482"/>
    </source>
</evidence>
<keyword evidence="2" id="KW-1185">Reference proteome</keyword>
<accession>A0A8J7E4F1</accession>
<dbReference type="EMBL" id="JADEWZ010000046">
    <property type="protein sequence ID" value="MBE9118409.1"/>
    <property type="molecule type" value="Genomic_DNA"/>
</dbReference>
<gene>
    <name evidence="1" type="ORF">IQ249_21185</name>
</gene>